<dbReference type="InterPro" id="IPR036291">
    <property type="entry name" value="NAD(P)-bd_dom_sf"/>
</dbReference>
<reference evidence="6" key="4">
    <citation type="journal article" date="2022" name="Microb. Genom.">
        <title>A global pangenome for the wheat fungal pathogen Pyrenophora tritici-repentis and prediction of effector protein structural homology.</title>
        <authorList>
            <person name="Moolhuijzen P.M."/>
            <person name="See P.T."/>
            <person name="Shi G."/>
            <person name="Powell H.R."/>
            <person name="Cockram J."/>
            <person name="Jorgensen L.N."/>
            <person name="Benslimane H."/>
            <person name="Strelkov S.E."/>
            <person name="Turner J."/>
            <person name="Liu Z."/>
            <person name="Moffat C.S."/>
        </authorList>
    </citation>
    <scope>NUCLEOTIDE SEQUENCE [LARGE SCALE GENOMIC DNA]</scope>
</reference>
<reference evidence="5" key="2">
    <citation type="submission" date="2021-05" db="EMBL/GenBank/DDBJ databases">
        <authorList>
            <person name="Moolhuijzen P.M."/>
            <person name="Moffat C.S."/>
        </authorList>
    </citation>
    <scope>NUCLEOTIDE SEQUENCE</scope>
    <source>
        <strain evidence="5">86-124</strain>
    </source>
</reference>
<evidence type="ECO:0000256" key="1">
    <source>
        <dbReference type="ARBA" id="ARBA00006484"/>
    </source>
</evidence>
<proteinExistence type="inferred from homology"/>
<gene>
    <name evidence="5" type="ORF">Ptr86124_013155</name>
    <name evidence="4" type="ORF">PtrM4_124520</name>
</gene>
<keyword evidence="2" id="KW-0521">NADP</keyword>
<comment type="similarity">
    <text evidence="1">Belongs to the short-chain dehydrogenases/reductases (SDR) family.</text>
</comment>
<dbReference type="InterPro" id="IPR020904">
    <property type="entry name" value="Sc_DH/Rdtase_CS"/>
</dbReference>
<dbReference type="OMA" id="CGFYCIP"/>
<dbReference type="PANTHER" id="PTHR44229">
    <property type="entry name" value="15-HYDROXYPROSTAGLANDIN DEHYDROGENASE [NAD(+)]"/>
    <property type="match status" value="1"/>
</dbReference>
<evidence type="ECO:0000313" key="6">
    <source>
        <dbReference type="Proteomes" id="UP000249757"/>
    </source>
</evidence>
<reference evidence="5" key="3">
    <citation type="journal article" date="2022" name="bioRxiv">
        <title>A global pangenome for the wheat fungal pathogen Pyrenophora tritici-repentis and prediction of effector protein structural homology.</title>
        <authorList>
            <person name="Moolhuijzen P."/>
            <person name="See P.T."/>
            <person name="Shi G."/>
            <person name="Powell H.R."/>
            <person name="Cockram J."/>
            <person name="Jorgensen L.N."/>
            <person name="Benslimane H."/>
            <person name="Strelkov S.E."/>
            <person name="Turner J."/>
            <person name="Liu Z."/>
            <person name="Moffat C.S."/>
        </authorList>
    </citation>
    <scope>NUCLEOTIDE SEQUENCE</scope>
    <source>
        <strain evidence="5">86-124</strain>
    </source>
</reference>
<dbReference type="PRINTS" id="PR00081">
    <property type="entry name" value="GDHRDH"/>
</dbReference>
<dbReference type="Proteomes" id="UP000249757">
    <property type="component" value="Unassembled WGS sequence"/>
</dbReference>
<protein>
    <submittedName>
        <fullName evidence="4">FabG, Dehydrogenase with different specificities (Related to short-chain alcohol dehydrogenase)</fullName>
    </submittedName>
    <submittedName>
        <fullName evidence="5">Short chain dehydrogenase</fullName>
    </submittedName>
</protein>
<dbReference type="InterPro" id="IPR002347">
    <property type="entry name" value="SDR_fam"/>
</dbReference>
<comment type="caution">
    <text evidence="5">The sequence shown here is derived from an EMBL/GenBank/DDBJ whole genome shotgun (WGS) entry which is preliminary data.</text>
</comment>
<dbReference type="PANTHER" id="PTHR44229:SF4">
    <property type="entry name" value="15-HYDROXYPROSTAGLANDIN DEHYDROGENASE [NAD(+)]"/>
    <property type="match status" value="1"/>
</dbReference>
<dbReference type="SUPFAM" id="SSF51735">
    <property type="entry name" value="NAD(P)-binding Rossmann-fold domains"/>
    <property type="match status" value="1"/>
</dbReference>
<reference evidence="4" key="1">
    <citation type="journal article" date="2018" name="BMC Genomics">
        <title>Comparative genomics of the wheat fungal pathogen Pyrenophora tritici-repentis reveals chromosomal variations and genome plasticity.</title>
        <authorList>
            <person name="Moolhuijzen P."/>
            <person name="See P.T."/>
            <person name="Hane J.K."/>
            <person name="Shi G."/>
            <person name="Liu Z."/>
            <person name="Oliver R.P."/>
            <person name="Moffat C.S."/>
        </authorList>
    </citation>
    <scope>NUCLEOTIDE SEQUENCE [LARGE SCALE GENOMIC DNA]</scope>
    <source>
        <strain evidence="4">M4</strain>
    </source>
</reference>
<organism evidence="5 6">
    <name type="scientific">Pyrenophora tritici-repentis</name>
    <dbReference type="NCBI Taxonomy" id="45151"/>
    <lineage>
        <taxon>Eukaryota</taxon>
        <taxon>Fungi</taxon>
        <taxon>Dikarya</taxon>
        <taxon>Ascomycota</taxon>
        <taxon>Pezizomycotina</taxon>
        <taxon>Dothideomycetes</taxon>
        <taxon>Pleosporomycetidae</taxon>
        <taxon>Pleosporales</taxon>
        <taxon>Pleosporineae</taxon>
        <taxon>Pleosporaceae</taxon>
        <taxon>Pyrenophora</taxon>
    </lineage>
</organism>
<dbReference type="OrthoDB" id="37659at2759"/>
<dbReference type="AlphaFoldDB" id="A0A2W1D1T5"/>
<evidence type="ECO:0000313" key="5">
    <source>
        <dbReference type="EMBL" id="KAI1507901.1"/>
    </source>
</evidence>
<dbReference type="EMBL" id="NRDI02000031">
    <property type="protein sequence ID" value="KAI1507901.1"/>
    <property type="molecule type" value="Genomic_DNA"/>
</dbReference>
<evidence type="ECO:0000256" key="3">
    <source>
        <dbReference type="ARBA" id="ARBA00023002"/>
    </source>
</evidence>
<keyword evidence="3" id="KW-0560">Oxidoreductase</keyword>
<dbReference type="GO" id="GO:0005737">
    <property type="term" value="C:cytoplasm"/>
    <property type="evidence" value="ECO:0007669"/>
    <property type="project" value="TreeGrafter"/>
</dbReference>
<dbReference type="EMBL" id="NQIK02000007">
    <property type="protein sequence ID" value="KAF7567839.1"/>
    <property type="molecule type" value="Genomic_DNA"/>
</dbReference>
<name>A0A2W1D1T5_9PLEO</name>
<keyword evidence="6" id="KW-1185">Reference proteome</keyword>
<dbReference type="Pfam" id="PF00106">
    <property type="entry name" value="adh_short"/>
    <property type="match status" value="1"/>
</dbReference>
<dbReference type="Gene3D" id="3.40.50.720">
    <property type="entry name" value="NAD(P)-binding Rossmann-like Domain"/>
    <property type="match status" value="1"/>
</dbReference>
<evidence type="ECO:0000256" key="2">
    <source>
        <dbReference type="ARBA" id="ARBA00022857"/>
    </source>
</evidence>
<dbReference type="Proteomes" id="UP000245464">
    <property type="component" value="Chromosome 7"/>
</dbReference>
<dbReference type="GO" id="GO:0016616">
    <property type="term" value="F:oxidoreductase activity, acting on the CH-OH group of donors, NAD or NADP as acceptor"/>
    <property type="evidence" value="ECO:0007669"/>
    <property type="project" value="TreeGrafter"/>
</dbReference>
<sequence>MAEKPKTAFITGGASGIGRALSIHLLSKGWHIFIADVNTTSAKQLADEHNTSTTILHYSECDTTSWESQLSAFRKALKALNSRIDCVFPIAGISERKWLPTPSETNAMETDEFAKPNLSVIDVDLTAVLYTVALAIQQFRRQEPIAWMGNHRFRGKIGLVASICGFYCIPSVPVYTAAKHAIVGLTRSYGALLKDEGITVNAVAPNVVRTAISSGAFYDKLEAEGVLTPMEGLMSAFDEILQSDNSALVYECGPNGGWSLREGAQYLDEESGKACDMISTRSMTLHYETQ</sequence>
<evidence type="ECO:0000313" key="4">
    <source>
        <dbReference type="EMBL" id="KAF7567839.1"/>
    </source>
</evidence>
<dbReference type="PROSITE" id="PS00061">
    <property type="entry name" value="ADH_SHORT"/>
    <property type="match status" value="1"/>
</dbReference>
<accession>A0A2W1D1T5</accession>